<evidence type="ECO:0000313" key="1">
    <source>
        <dbReference type="EMBL" id="KAG7665473.1"/>
    </source>
</evidence>
<dbReference type="RefSeq" id="XP_049265705.1">
    <property type="nucleotide sequence ID" value="XM_049404785.1"/>
</dbReference>
<accession>A0A8J5QPI9</accession>
<dbReference type="GeneID" id="73467962"/>
<dbReference type="Proteomes" id="UP000694255">
    <property type="component" value="Unassembled WGS sequence"/>
</dbReference>
<organism evidence="1 2">
    <name type="scientific">[Candida] subhashii</name>
    <dbReference type="NCBI Taxonomy" id="561895"/>
    <lineage>
        <taxon>Eukaryota</taxon>
        <taxon>Fungi</taxon>
        <taxon>Dikarya</taxon>
        <taxon>Ascomycota</taxon>
        <taxon>Saccharomycotina</taxon>
        <taxon>Pichiomycetes</taxon>
        <taxon>Debaryomycetaceae</taxon>
        <taxon>Spathaspora</taxon>
    </lineage>
</organism>
<dbReference type="Pfam" id="PF08700">
    <property type="entry name" value="VPS51_Exo84_N"/>
    <property type="match status" value="1"/>
</dbReference>
<reference evidence="1 2" key="1">
    <citation type="journal article" date="2021" name="DNA Res.">
        <title>Genome analysis of Candida subhashii reveals its hybrid nature and dual mitochondrial genome conformations.</title>
        <authorList>
            <person name="Mixao V."/>
            <person name="Hegedusova E."/>
            <person name="Saus E."/>
            <person name="Pryszcz L.P."/>
            <person name="Cillingova A."/>
            <person name="Nosek J."/>
            <person name="Gabaldon T."/>
        </authorList>
    </citation>
    <scope>NUCLEOTIDE SEQUENCE [LARGE SCALE GENOMIC DNA]</scope>
    <source>
        <strain evidence="1 2">CBS 10753</strain>
    </source>
</reference>
<sequence length="303" mass="35389">MTDFAKDIESHSFQNVDAEGIASVDDMFTHLNISQIKLLNSEYQQKIQQTKADLHSLVGSKYRDLIKIAEDIDHMYAVSRSSDTKISNLSYEQSKFVSFYDDNFGKFDSQLRNQQAQQARSNSRGTIVRNIINKKLAKLDHKITTDRTKSPLFHTSNFMYYAKVFYTIEQTFPDILENNSSIHDEFYKLKKNLSNYLEYEIASYNFVDSVIHSANRDRFIWSQRLKLEELVTNNVSLLLQDDYGLLDDEDTLDEDDNEEDVDFCLDKFEIDEVVNSKIESYDRNTLPINNYLLTYTILNKNNS</sequence>
<proteinExistence type="predicted"/>
<dbReference type="EMBL" id="JAGSYN010000050">
    <property type="protein sequence ID" value="KAG7665473.1"/>
    <property type="molecule type" value="Genomic_DNA"/>
</dbReference>
<keyword evidence="2" id="KW-1185">Reference proteome</keyword>
<name>A0A8J5QPI9_9ASCO</name>
<evidence type="ECO:0000313" key="2">
    <source>
        <dbReference type="Proteomes" id="UP000694255"/>
    </source>
</evidence>
<protein>
    <submittedName>
        <fullName evidence="1">Uncharacterized protein</fullName>
    </submittedName>
</protein>
<gene>
    <name evidence="1" type="ORF">J8A68_001161</name>
</gene>
<comment type="caution">
    <text evidence="1">The sequence shown here is derived from an EMBL/GenBank/DDBJ whole genome shotgun (WGS) entry which is preliminary data.</text>
</comment>
<dbReference type="OrthoDB" id="46189at2759"/>
<dbReference type="AlphaFoldDB" id="A0A8J5QPI9"/>